<dbReference type="EnsemblMetazoa" id="GPAI026049-RA">
    <property type="protein sequence ID" value="GPAI026049-PA"/>
    <property type="gene ID" value="GPAI026049"/>
</dbReference>
<dbReference type="VEuPathDB" id="VectorBase:GPAI026049"/>
<protein>
    <submittedName>
        <fullName evidence="2">Uncharacterized protein</fullName>
    </submittedName>
</protein>
<evidence type="ECO:0000313" key="3">
    <source>
        <dbReference type="Proteomes" id="UP000092445"/>
    </source>
</evidence>
<dbReference type="Proteomes" id="UP000092445">
    <property type="component" value="Unassembled WGS sequence"/>
</dbReference>
<dbReference type="AlphaFoldDB" id="A0A1A9ZV73"/>
<keyword evidence="3" id="KW-1185">Reference proteome</keyword>
<feature type="transmembrane region" description="Helical" evidence="1">
    <location>
        <begin position="70"/>
        <end position="91"/>
    </location>
</feature>
<keyword evidence="1" id="KW-0472">Membrane</keyword>
<reference evidence="2" key="2">
    <citation type="submission" date="2020-05" db="UniProtKB">
        <authorList>
            <consortium name="EnsemblMetazoa"/>
        </authorList>
    </citation>
    <scope>IDENTIFICATION</scope>
    <source>
        <strain evidence="2">IAEA</strain>
    </source>
</reference>
<evidence type="ECO:0000256" key="1">
    <source>
        <dbReference type="SAM" id="Phobius"/>
    </source>
</evidence>
<evidence type="ECO:0000313" key="2">
    <source>
        <dbReference type="EnsemblMetazoa" id="GPAI026049-PA"/>
    </source>
</evidence>
<proteinExistence type="predicted"/>
<organism evidence="2 3">
    <name type="scientific">Glossina pallidipes</name>
    <name type="common">Tsetse fly</name>
    <dbReference type="NCBI Taxonomy" id="7398"/>
    <lineage>
        <taxon>Eukaryota</taxon>
        <taxon>Metazoa</taxon>
        <taxon>Ecdysozoa</taxon>
        <taxon>Arthropoda</taxon>
        <taxon>Hexapoda</taxon>
        <taxon>Insecta</taxon>
        <taxon>Pterygota</taxon>
        <taxon>Neoptera</taxon>
        <taxon>Endopterygota</taxon>
        <taxon>Diptera</taxon>
        <taxon>Brachycera</taxon>
        <taxon>Muscomorpha</taxon>
        <taxon>Hippoboscoidea</taxon>
        <taxon>Glossinidae</taxon>
        <taxon>Glossina</taxon>
    </lineage>
</organism>
<keyword evidence="1" id="KW-1133">Transmembrane helix</keyword>
<accession>A0A1A9ZV73</accession>
<reference evidence="3" key="1">
    <citation type="submission" date="2014-03" db="EMBL/GenBank/DDBJ databases">
        <authorList>
            <person name="Aksoy S."/>
            <person name="Warren W."/>
            <person name="Wilson R.K."/>
        </authorList>
    </citation>
    <scope>NUCLEOTIDE SEQUENCE [LARGE SCALE GENOMIC DNA]</scope>
    <source>
        <strain evidence="3">IAEA</strain>
    </source>
</reference>
<sequence>MYTGLIVWWYGGDGGGGDGRSGNGLVEYLDDSASTLQADADEDDDNEKKTIRCELVAIFHKIAQNYSDELAAWLWLNGDAIVVAVVVIFVAHVDVTRTYNANDREKEDGLAARCHCCCCCRCRSCHNCCIHANGVNPQCNVQHNMSNNVKA</sequence>
<keyword evidence="1" id="KW-0812">Transmembrane</keyword>
<name>A0A1A9ZV73_GLOPL</name>